<dbReference type="InterPro" id="IPR026590">
    <property type="entry name" value="Ssirtuin_cat_dom"/>
</dbReference>
<dbReference type="Gene3D" id="3.40.50.1220">
    <property type="entry name" value="TPP-binding domain"/>
    <property type="match status" value="1"/>
</dbReference>
<protein>
    <submittedName>
        <fullName evidence="5">NAD-dependent deacetylase</fullName>
    </submittedName>
</protein>
<accession>A0A238VES6</accession>
<dbReference type="Proteomes" id="UP000198397">
    <property type="component" value="Unassembled WGS sequence"/>
</dbReference>
<dbReference type="InterPro" id="IPR003000">
    <property type="entry name" value="Sirtuin"/>
</dbReference>
<dbReference type="Pfam" id="PF02146">
    <property type="entry name" value="SIR2"/>
    <property type="match status" value="1"/>
</dbReference>
<dbReference type="OrthoDB" id="728at2157"/>
<dbReference type="InterPro" id="IPR050134">
    <property type="entry name" value="NAD-dep_sirtuin_deacylases"/>
</dbReference>
<feature type="binding site" evidence="3">
    <location>
        <position position="166"/>
    </location>
    <ligand>
        <name>Zn(2+)</name>
        <dbReference type="ChEBI" id="CHEBI:29105"/>
    </ligand>
</feature>
<dbReference type="SUPFAM" id="SSF52467">
    <property type="entry name" value="DHS-like NAD/FAD-binding domain"/>
    <property type="match status" value="1"/>
</dbReference>
<feature type="binding site" evidence="3">
    <location>
        <position position="144"/>
    </location>
    <ligand>
        <name>Zn(2+)</name>
        <dbReference type="ChEBI" id="CHEBI:29105"/>
    </ligand>
</feature>
<keyword evidence="3" id="KW-0862">Zinc</keyword>
<sequence>MDVVDSDRDGDVDTLLDRLAEDLRAAGSAVALTGAGLSAASGIPTFRGEDGIWGDVFDPSAFHRSRFARDPAGFWRDRLALYDHMEPQGGAEPNAAHRALAELVDLGLLEAVITQNTDGLHHAADTADVIELHGTNARVVCVECDRSRTATPVRRRARGGELPPTCECGGPFKPDVVLFGELLPAAAHRRAKRLAAESDVFIAAGSSLTVDPAASLPTRIGDGTLAVINLERTRYADTAAYDIRADVTDALPALLDRVRG</sequence>
<name>A0A238VES6_HALVU</name>
<dbReference type="InterPro" id="IPR026591">
    <property type="entry name" value="Sirtuin_cat_small_dom_sf"/>
</dbReference>
<dbReference type="CDD" id="cd01407">
    <property type="entry name" value="SIR2-fam"/>
    <property type="match status" value="1"/>
</dbReference>
<evidence type="ECO:0000256" key="3">
    <source>
        <dbReference type="PROSITE-ProRule" id="PRU00236"/>
    </source>
</evidence>
<evidence type="ECO:0000256" key="1">
    <source>
        <dbReference type="ARBA" id="ARBA00022679"/>
    </source>
</evidence>
<keyword evidence="6" id="KW-1185">Reference proteome</keyword>
<feature type="binding site" evidence="3">
    <location>
        <position position="168"/>
    </location>
    <ligand>
        <name>Zn(2+)</name>
        <dbReference type="ChEBI" id="CHEBI:29105"/>
    </ligand>
</feature>
<gene>
    <name evidence="5" type="ORF">SAMN06264855_102327</name>
</gene>
<organism evidence="5 6">
    <name type="scientific">Halorubrum vacuolatum</name>
    <name type="common">Natronobacterium vacuolatum</name>
    <dbReference type="NCBI Taxonomy" id="63740"/>
    <lineage>
        <taxon>Archaea</taxon>
        <taxon>Methanobacteriati</taxon>
        <taxon>Methanobacteriota</taxon>
        <taxon>Stenosarchaea group</taxon>
        <taxon>Halobacteria</taxon>
        <taxon>Halobacteriales</taxon>
        <taxon>Haloferacaceae</taxon>
        <taxon>Halorubrum</taxon>
    </lineage>
</organism>
<dbReference type="RefSeq" id="WP_089383769.1">
    <property type="nucleotide sequence ID" value="NZ_FZNQ01000002.1"/>
</dbReference>
<dbReference type="PROSITE" id="PS50305">
    <property type="entry name" value="SIRTUIN"/>
    <property type="match status" value="1"/>
</dbReference>
<dbReference type="InterPro" id="IPR029035">
    <property type="entry name" value="DHS-like_NAD/FAD-binding_dom"/>
</dbReference>
<dbReference type="PANTHER" id="PTHR11085">
    <property type="entry name" value="NAD-DEPENDENT PROTEIN DEACYLASE SIRTUIN-5, MITOCHONDRIAL-RELATED"/>
    <property type="match status" value="1"/>
</dbReference>
<keyword evidence="2" id="KW-0520">NAD</keyword>
<evidence type="ECO:0000313" key="6">
    <source>
        <dbReference type="Proteomes" id="UP000198397"/>
    </source>
</evidence>
<dbReference type="Gene3D" id="3.30.1600.10">
    <property type="entry name" value="SIR2/SIRT2 'Small Domain"/>
    <property type="match status" value="1"/>
</dbReference>
<feature type="domain" description="Deacetylase sirtuin-type" evidence="4">
    <location>
        <begin position="9"/>
        <end position="260"/>
    </location>
</feature>
<dbReference type="AlphaFoldDB" id="A0A238VES6"/>
<feature type="active site" description="Proton acceptor" evidence="3">
    <location>
        <position position="133"/>
    </location>
</feature>
<dbReference type="PANTHER" id="PTHR11085:SF11">
    <property type="entry name" value="NAD-DEPENDENT PROTEIN DEACETYLASE"/>
    <property type="match status" value="1"/>
</dbReference>
<dbReference type="GO" id="GO:0017136">
    <property type="term" value="F:histone deacetylase activity, NAD-dependent"/>
    <property type="evidence" value="ECO:0007669"/>
    <property type="project" value="TreeGrafter"/>
</dbReference>
<evidence type="ECO:0000313" key="5">
    <source>
        <dbReference type="EMBL" id="SNR32557.1"/>
    </source>
</evidence>
<dbReference type="GO" id="GO:0070403">
    <property type="term" value="F:NAD+ binding"/>
    <property type="evidence" value="ECO:0007669"/>
    <property type="project" value="InterPro"/>
</dbReference>
<evidence type="ECO:0000259" key="4">
    <source>
        <dbReference type="PROSITE" id="PS50305"/>
    </source>
</evidence>
<dbReference type="EMBL" id="FZNQ01000002">
    <property type="protein sequence ID" value="SNR32557.1"/>
    <property type="molecule type" value="Genomic_DNA"/>
</dbReference>
<feature type="binding site" evidence="3">
    <location>
        <position position="141"/>
    </location>
    <ligand>
        <name>Zn(2+)</name>
        <dbReference type="ChEBI" id="CHEBI:29105"/>
    </ligand>
</feature>
<evidence type="ECO:0000256" key="2">
    <source>
        <dbReference type="ARBA" id="ARBA00023027"/>
    </source>
</evidence>
<keyword evidence="3" id="KW-0479">Metal-binding</keyword>
<reference evidence="5 6" key="1">
    <citation type="submission" date="2017-06" db="EMBL/GenBank/DDBJ databases">
        <authorList>
            <person name="Kim H.J."/>
            <person name="Triplett B.A."/>
        </authorList>
    </citation>
    <scope>NUCLEOTIDE SEQUENCE [LARGE SCALE GENOMIC DNA]</scope>
    <source>
        <strain evidence="5 6">DSM 8800</strain>
    </source>
</reference>
<proteinExistence type="predicted"/>
<keyword evidence="1" id="KW-0808">Transferase</keyword>
<dbReference type="GO" id="GO:0046872">
    <property type="term" value="F:metal ion binding"/>
    <property type="evidence" value="ECO:0007669"/>
    <property type="project" value="UniProtKB-KW"/>
</dbReference>